<name>A0A543IZ53_9ACTN</name>
<sequence length="210" mass="22459">MDGTNRIKAVELLLVAAFLVVATVAIIVILPKAAPASGAAGGEPEVIKQTASGPLTTADQDFLFKIRQAGLWEIPSGNMAQTKSNNQKVKEVGRILAADHQKLDEQVLALAAQLGVVLPSEPSESQKQWLAEETAAAPGEEFDRVFANRLRLAHGNVFATIAQVRAGTRNDQIRAFAETANSFVLKHMRLLESTGLVDHSQLPQPPAPAK</sequence>
<evidence type="ECO:0000313" key="4">
    <source>
        <dbReference type="Proteomes" id="UP000319213"/>
    </source>
</evidence>
<evidence type="ECO:0000256" key="1">
    <source>
        <dbReference type="SAM" id="Phobius"/>
    </source>
</evidence>
<comment type="caution">
    <text evidence="3">The sequence shown here is derived from an EMBL/GenBank/DDBJ whole genome shotgun (WGS) entry which is preliminary data.</text>
</comment>
<dbReference type="InterPro" id="IPR025419">
    <property type="entry name" value="DUF4142"/>
</dbReference>
<organism evidence="3 4">
    <name type="scientific">Thermopolyspora flexuosa</name>
    <dbReference type="NCBI Taxonomy" id="103836"/>
    <lineage>
        <taxon>Bacteria</taxon>
        <taxon>Bacillati</taxon>
        <taxon>Actinomycetota</taxon>
        <taxon>Actinomycetes</taxon>
        <taxon>Streptosporangiales</taxon>
        <taxon>Streptosporangiaceae</taxon>
        <taxon>Thermopolyspora</taxon>
    </lineage>
</organism>
<reference evidence="3 4" key="1">
    <citation type="submission" date="2019-06" db="EMBL/GenBank/DDBJ databases">
        <title>Sequencing the genomes of 1000 actinobacteria strains.</title>
        <authorList>
            <person name="Klenk H.-P."/>
        </authorList>
    </citation>
    <scope>NUCLEOTIDE SEQUENCE [LARGE SCALE GENOMIC DNA]</scope>
    <source>
        <strain evidence="3 4">DSM 43186</strain>
    </source>
</reference>
<keyword evidence="1" id="KW-0472">Membrane</keyword>
<accession>A0A543IZ53</accession>
<evidence type="ECO:0000259" key="2">
    <source>
        <dbReference type="Pfam" id="PF13628"/>
    </source>
</evidence>
<dbReference type="RefSeq" id="WP_211350251.1">
    <property type="nucleotide sequence ID" value="NZ_BMPV01000001.1"/>
</dbReference>
<dbReference type="Proteomes" id="UP000319213">
    <property type="component" value="Unassembled WGS sequence"/>
</dbReference>
<dbReference type="PANTHER" id="PTHR38593">
    <property type="entry name" value="BLR2558 PROTEIN"/>
    <property type="match status" value="1"/>
</dbReference>
<dbReference type="Pfam" id="PF13628">
    <property type="entry name" value="DUF4142"/>
    <property type="match status" value="1"/>
</dbReference>
<proteinExistence type="predicted"/>
<keyword evidence="1" id="KW-1133">Transmembrane helix</keyword>
<feature type="transmembrane region" description="Helical" evidence="1">
    <location>
        <begin position="12"/>
        <end position="30"/>
    </location>
</feature>
<dbReference type="EMBL" id="VFPQ01000001">
    <property type="protein sequence ID" value="TQM75854.1"/>
    <property type="molecule type" value="Genomic_DNA"/>
</dbReference>
<protein>
    <submittedName>
        <fullName evidence="3">Putative outer membrane protein</fullName>
    </submittedName>
</protein>
<dbReference type="PANTHER" id="PTHR38593:SF1">
    <property type="entry name" value="BLR2558 PROTEIN"/>
    <property type="match status" value="1"/>
</dbReference>
<keyword evidence="4" id="KW-1185">Reference proteome</keyword>
<keyword evidence="1" id="KW-0812">Transmembrane</keyword>
<evidence type="ECO:0000313" key="3">
    <source>
        <dbReference type="EMBL" id="TQM75854.1"/>
    </source>
</evidence>
<dbReference type="Gene3D" id="1.20.1260.10">
    <property type="match status" value="1"/>
</dbReference>
<gene>
    <name evidence="3" type="ORF">FHX40_2576</name>
</gene>
<dbReference type="InterPro" id="IPR012347">
    <property type="entry name" value="Ferritin-like"/>
</dbReference>
<dbReference type="AlphaFoldDB" id="A0A543IZ53"/>
<feature type="domain" description="DUF4142" evidence="2">
    <location>
        <begin position="58"/>
        <end position="189"/>
    </location>
</feature>